<dbReference type="Gene3D" id="2.30.30.60">
    <property type="match status" value="1"/>
</dbReference>
<dbReference type="GO" id="GO:0005886">
    <property type="term" value="C:plasma membrane"/>
    <property type="evidence" value="ECO:0007669"/>
    <property type="project" value="UniProtKB-SubCell"/>
</dbReference>
<dbReference type="InterPro" id="IPR006686">
    <property type="entry name" value="MscS_channel_CS"/>
</dbReference>
<evidence type="ECO:0000313" key="13">
    <source>
        <dbReference type="EMBL" id="NGN40808.1"/>
    </source>
</evidence>
<proteinExistence type="inferred from homology"/>
<feature type="region of interest" description="Disordered" evidence="8">
    <location>
        <begin position="798"/>
        <end position="821"/>
    </location>
</feature>
<dbReference type="SUPFAM" id="SSF82861">
    <property type="entry name" value="Mechanosensitive channel protein MscS (YggB), transmembrane region"/>
    <property type="match status" value="1"/>
</dbReference>
<comment type="subcellular location">
    <subcellularLocation>
        <location evidence="1">Cell membrane</location>
        <topology evidence="1">Multi-pass membrane protein</topology>
    </subcellularLocation>
</comment>
<accession>A0A7C9VBY9</accession>
<feature type="domain" description="Mechanosensitive ion channel MscS" evidence="11">
    <location>
        <begin position="612"/>
        <end position="679"/>
    </location>
</feature>
<feature type="transmembrane region" description="Helical" evidence="9">
    <location>
        <begin position="203"/>
        <end position="223"/>
    </location>
</feature>
<feature type="transmembrane region" description="Helical" evidence="9">
    <location>
        <begin position="398"/>
        <end position="416"/>
    </location>
</feature>
<feature type="signal peptide" evidence="10">
    <location>
        <begin position="1"/>
        <end position="17"/>
    </location>
</feature>
<keyword evidence="7" id="KW-0175">Coiled coil</keyword>
<dbReference type="Pfam" id="PF00924">
    <property type="entry name" value="MS_channel_2nd"/>
    <property type="match status" value="1"/>
</dbReference>
<dbReference type="InterPro" id="IPR011066">
    <property type="entry name" value="MscS_channel_C_sf"/>
</dbReference>
<sequence length="821" mass="89643">MILLAVLTAAGPVVAVAQPSDTVADAVPAAIGIVASQRAKIDTITKQVDDLEKKVDASADDDLGLVEIRSELEPVDKALLESGVAFRPRLGEINARIEQLGAPPAEGQPPEPEMVSTERRALTNEKAEINVLLGKAEDLSVRVNGLANKIQTMRRDLFANMLTKRYQLSQAFSGEVGQEIQTEFSSFNRSISSWLRFAFQFKFQAMVGATFFALLAAALLQFVGKRLVRRVIDRDPTIEDPSYLARLTVAFWSTLLPSVALSVFLSSTIGLFNYFNVLRGDIGSYLNGLVGVIFLTFFVYRLSHAALSPDMPNWRLIPIESRPARVLVWLMTAMALVVGLDYFMGLISETLSSPLSVTILKSLIAAVIVGVLLVLIGSVRPFVDVQGARRRWPATLRFLLYFLGAATVVAALLGYISFAQFISQQIVVTGAMLATAYIGFLAARAVSEEGSFSNTFIGRRLKARFETEDTTLDQLGLAASVCINILIVIVFLPLVLFQWGFQPGDIATWLNKLATGFQIGTFSFSPFAIVTGLVVFAIGYFITRWFQSWLDDSVMARGKVDTGVRNSIRTVVGYAGLALAALIGISAAGINLSSFALVAGGLSLGIGFGLQNIVQNFVSGLILLAERPFKAGDWIVAGATSGTVKKISVRATEIETFQRQTVILPNSELINSAVGNWTHRNKLGRIEIKVGVAYGFDAKRAHEILLEITRNHPLVLKNPEPFVLFANFGAAALEFEVRAFLADINNGSIVQNDIRFAILDAFGKEGIPIPSTARFIEPPPEENWPIDDDKLEAEHYEKEQVKAKAAVERATKRRPKRPDPD</sequence>
<comment type="similarity">
    <text evidence="2">Belongs to the MscS (TC 1.A.23) family.</text>
</comment>
<reference evidence="13 14" key="1">
    <citation type="submission" date="2020-02" db="EMBL/GenBank/DDBJ databases">
        <title>Genome sequence of the type strain CGMCC 1.15528 of Mesorhizobium zhangyense.</title>
        <authorList>
            <person name="Gao J."/>
            <person name="Sun J."/>
        </authorList>
    </citation>
    <scope>NUCLEOTIDE SEQUENCE [LARGE SCALE GENOMIC DNA]</scope>
    <source>
        <strain evidence="13 14">CGMCC 1.15528</strain>
    </source>
</reference>
<evidence type="ECO:0000259" key="12">
    <source>
        <dbReference type="Pfam" id="PF21082"/>
    </source>
</evidence>
<dbReference type="InterPro" id="IPR052702">
    <property type="entry name" value="MscS-like_channel"/>
</dbReference>
<keyword evidence="4 9" id="KW-0812">Transmembrane</keyword>
<feature type="transmembrane region" description="Helical" evidence="9">
    <location>
        <begin position="359"/>
        <end position="377"/>
    </location>
</feature>
<feature type="transmembrane region" description="Helical" evidence="9">
    <location>
        <begin position="243"/>
        <end position="265"/>
    </location>
</feature>
<feature type="transmembrane region" description="Helical" evidence="9">
    <location>
        <begin position="324"/>
        <end position="347"/>
    </location>
</feature>
<organism evidence="13 14">
    <name type="scientific">Mesorhizobium zhangyense</name>
    <dbReference type="NCBI Taxonomy" id="1776730"/>
    <lineage>
        <taxon>Bacteria</taxon>
        <taxon>Pseudomonadati</taxon>
        <taxon>Pseudomonadota</taxon>
        <taxon>Alphaproteobacteria</taxon>
        <taxon>Hyphomicrobiales</taxon>
        <taxon>Phyllobacteriaceae</taxon>
        <taxon>Mesorhizobium</taxon>
    </lineage>
</organism>
<feature type="transmembrane region" description="Helical" evidence="9">
    <location>
        <begin position="475"/>
        <end position="499"/>
    </location>
</feature>
<dbReference type="InterPro" id="IPR006685">
    <property type="entry name" value="MscS_channel_2nd"/>
</dbReference>
<evidence type="ECO:0000256" key="6">
    <source>
        <dbReference type="ARBA" id="ARBA00023136"/>
    </source>
</evidence>
<dbReference type="Proteomes" id="UP000481252">
    <property type="component" value="Unassembled WGS sequence"/>
</dbReference>
<evidence type="ECO:0000259" key="11">
    <source>
        <dbReference type="Pfam" id="PF00924"/>
    </source>
</evidence>
<evidence type="ECO:0000256" key="3">
    <source>
        <dbReference type="ARBA" id="ARBA00022475"/>
    </source>
</evidence>
<feature type="coiled-coil region" evidence="7">
    <location>
        <begin position="34"/>
        <end position="61"/>
    </location>
</feature>
<dbReference type="PANTHER" id="PTHR30347:SF1">
    <property type="entry name" value="MECHANOSENSITIVE CHANNEL MSCK"/>
    <property type="match status" value="1"/>
</dbReference>
<evidence type="ECO:0000256" key="10">
    <source>
        <dbReference type="SAM" id="SignalP"/>
    </source>
</evidence>
<evidence type="ECO:0000256" key="1">
    <source>
        <dbReference type="ARBA" id="ARBA00004651"/>
    </source>
</evidence>
<evidence type="ECO:0000256" key="5">
    <source>
        <dbReference type="ARBA" id="ARBA00022989"/>
    </source>
</evidence>
<evidence type="ECO:0000313" key="14">
    <source>
        <dbReference type="Proteomes" id="UP000481252"/>
    </source>
</evidence>
<evidence type="ECO:0000256" key="8">
    <source>
        <dbReference type="SAM" id="MobiDB-lite"/>
    </source>
</evidence>
<dbReference type="PROSITE" id="PS01246">
    <property type="entry name" value="UPF0003"/>
    <property type="match status" value="1"/>
</dbReference>
<keyword evidence="10" id="KW-0732">Signal</keyword>
<dbReference type="GO" id="GO:0008381">
    <property type="term" value="F:mechanosensitive monoatomic ion channel activity"/>
    <property type="evidence" value="ECO:0007669"/>
    <property type="project" value="UniProtKB-ARBA"/>
</dbReference>
<feature type="transmembrane region" description="Helical" evidence="9">
    <location>
        <begin position="285"/>
        <end position="303"/>
    </location>
</feature>
<name>A0A7C9VBY9_9HYPH</name>
<evidence type="ECO:0000256" key="9">
    <source>
        <dbReference type="SAM" id="Phobius"/>
    </source>
</evidence>
<dbReference type="InterPro" id="IPR023408">
    <property type="entry name" value="MscS_beta-dom_sf"/>
</dbReference>
<keyword evidence="6 9" id="KW-0472">Membrane</keyword>
<evidence type="ECO:0000256" key="2">
    <source>
        <dbReference type="ARBA" id="ARBA00008017"/>
    </source>
</evidence>
<dbReference type="Pfam" id="PF21082">
    <property type="entry name" value="MS_channel_3rd"/>
    <property type="match status" value="1"/>
</dbReference>
<dbReference type="SUPFAM" id="SSF82689">
    <property type="entry name" value="Mechanosensitive channel protein MscS (YggB), C-terminal domain"/>
    <property type="match status" value="1"/>
</dbReference>
<dbReference type="Gene3D" id="3.30.70.100">
    <property type="match status" value="1"/>
</dbReference>
<dbReference type="AlphaFoldDB" id="A0A7C9VBY9"/>
<dbReference type="SUPFAM" id="SSF50182">
    <property type="entry name" value="Sm-like ribonucleoproteins"/>
    <property type="match status" value="1"/>
</dbReference>
<keyword evidence="5 9" id="KW-1133">Transmembrane helix</keyword>
<evidence type="ECO:0000256" key="4">
    <source>
        <dbReference type="ARBA" id="ARBA00022692"/>
    </source>
</evidence>
<protein>
    <submittedName>
        <fullName evidence="13">Mechanosensitive ion channel family protein</fullName>
    </submittedName>
</protein>
<evidence type="ECO:0000256" key="7">
    <source>
        <dbReference type="SAM" id="Coils"/>
    </source>
</evidence>
<feature type="compositionally biased region" description="Basic and acidic residues" evidence="8">
    <location>
        <begin position="798"/>
        <end position="810"/>
    </location>
</feature>
<feature type="compositionally biased region" description="Basic residues" evidence="8">
    <location>
        <begin position="811"/>
        <end position="821"/>
    </location>
</feature>
<comment type="caution">
    <text evidence="13">The sequence shown here is derived from an EMBL/GenBank/DDBJ whole genome shotgun (WGS) entry which is preliminary data.</text>
</comment>
<dbReference type="PANTHER" id="PTHR30347">
    <property type="entry name" value="POTASSIUM CHANNEL RELATED"/>
    <property type="match status" value="1"/>
</dbReference>
<dbReference type="Gene3D" id="1.10.287.1260">
    <property type="match status" value="1"/>
</dbReference>
<dbReference type="InterPro" id="IPR010920">
    <property type="entry name" value="LSM_dom_sf"/>
</dbReference>
<feature type="transmembrane region" description="Helical" evidence="9">
    <location>
        <begin position="422"/>
        <end position="443"/>
    </location>
</feature>
<feature type="transmembrane region" description="Helical" evidence="9">
    <location>
        <begin position="519"/>
        <end position="546"/>
    </location>
</feature>
<feature type="domain" description="Mechanosensitive ion channel MscS C-terminal" evidence="12">
    <location>
        <begin position="686"/>
        <end position="769"/>
    </location>
</feature>
<dbReference type="InterPro" id="IPR049278">
    <property type="entry name" value="MS_channel_C"/>
</dbReference>
<gene>
    <name evidence="13" type="ORF">G6N74_07000</name>
</gene>
<keyword evidence="3" id="KW-1003">Cell membrane</keyword>
<keyword evidence="14" id="KW-1185">Reference proteome</keyword>
<feature type="chain" id="PRO_5028890580" evidence="10">
    <location>
        <begin position="18"/>
        <end position="821"/>
    </location>
</feature>
<feature type="transmembrane region" description="Helical" evidence="9">
    <location>
        <begin position="567"/>
        <end position="588"/>
    </location>
</feature>
<dbReference type="EMBL" id="JAAKZG010000003">
    <property type="protein sequence ID" value="NGN40808.1"/>
    <property type="molecule type" value="Genomic_DNA"/>
</dbReference>
<dbReference type="InterPro" id="IPR011014">
    <property type="entry name" value="MscS_channel_TM-2"/>
</dbReference>